<dbReference type="GO" id="GO:0005856">
    <property type="term" value="C:cytoskeleton"/>
    <property type="evidence" value="ECO:0007669"/>
    <property type="project" value="UniProtKB-SubCell"/>
</dbReference>
<evidence type="ECO:0000259" key="9">
    <source>
        <dbReference type="PROSITE" id="PS51082"/>
    </source>
</evidence>
<evidence type="ECO:0000256" key="8">
    <source>
        <dbReference type="SAM" id="MobiDB-lite"/>
    </source>
</evidence>
<feature type="region of interest" description="Disordered" evidence="8">
    <location>
        <begin position="125"/>
        <end position="155"/>
    </location>
</feature>
<dbReference type="GO" id="GO:0031209">
    <property type="term" value="C:SCAR complex"/>
    <property type="evidence" value="ECO:0007669"/>
    <property type="project" value="TreeGrafter"/>
</dbReference>
<keyword evidence="4" id="KW-0597">Phosphoprotein</keyword>
<evidence type="ECO:0000256" key="7">
    <source>
        <dbReference type="RuleBase" id="RU367034"/>
    </source>
</evidence>
<dbReference type="InterPro" id="IPR028288">
    <property type="entry name" value="SCAR/WAVE_fam"/>
</dbReference>
<feature type="compositionally biased region" description="Polar residues" evidence="8">
    <location>
        <begin position="198"/>
        <end position="208"/>
    </location>
</feature>
<keyword evidence="6 7" id="KW-0206">Cytoskeleton</keyword>
<comment type="subunit">
    <text evidence="7">Binds actin and the Arp2/3 complex.</text>
</comment>
<sequence>MPLVKRTIEPKHLCRGALPDGVTNELECVTNSTLAAIIKQLGGLSRHAEDIFGELFNEANSFYMRMNSLQERVDLLAVKVTQLDSTVEEVSLQDINMRKAFKSSTIQDQQVVSRNSIPNPVMEMYQRCDKPPPLNILTPYRDDKKDGREVKKVRKAHNRRQEWNMMAYDKEFRPDTRLTPSPYHGMSSEGSLSPDSSLNISPFTSGPQSLAPGTVVSLSRGYSPSPPPAPPSAYTASPSHAVMGGPPVAPPPPPPGPPTHTPSPSRITHPSGESTLPRKGQVPLIPMSDARSDLLAAIRRGFQLRKVQEQREQEAKKEPVGNDVATILSRRIAVEYSESDEDSEPEENEWSD</sequence>
<evidence type="ECO:0000256" key="6">
    <source>
        <dbReference type="ARBA" id="ARBA00023212"/>
    </source>
</evidence>
<feature type="region of interest" description="Disordered" evidence="8">
    <location>
        <begin position="174"/>
        <end position="288"/>
    </location>
</feature>
<evidence type="ECO:0000313" key="11">
    <source>
        <dbReference type="Proteomes" id="UP000694701"/>
    </source>
</evidence>
<feature type="domain" description="WH2" evidence="9">
    <location>
        <begin position="290"/>
        <end position="307"/>
    </location>
</feature>
<dbReference type="GO" id="GO:0034237">
    <property type="term" value="F:protein kinase A regulatory subunit binding"/>
    <property type="evidence" value="ECO:0007669"/>
    <property type="project" value="TreeGrafter"/>
</dbReference>
<accession>A0A8C2HW57</accession>
<feature type="compositionally biased region" description="Pro residues" evidence="8">
    <location>
        <begin position="247"/>
        <end position="261"/>
    </location>
</feature>
<evidence type="ECO:0000256" key="5">
    <source>
        <dbReference type="ARBA" id="ARBA00023203"/>
    </source>
</evidence>
<dbReference type="GO" id="GO:0071933">
    <property type="term" value="F:Arp2/3 complex binding"/>
    <property type="evidence" value="ECO:0007669"/>
    <property type="project" value="TreeGrafter"/>
</dbReference>
<proteinExistence type="inferred from homology"/>
<comment type="subcellular location">
    <subcellularLocation>
        <location evidence="1 7">Cytoplasm</location>
        <location evidence="1 7">Cytoskeleton</location>
    </subcellularLocation>
</comment>
<dbReference type="PROSITE" id="PS51082">
    <property type="entry name" value="WH2"/>
    <property type="match status" value="1"/>
</dbReference>
<dbReference type="GO" id="GO:2000601">
    <property type="term" value="P:positive regulation of Arp2/3 complex-mediated actin nucleation"/>
    <property type="evidence" value="ECO:0007669"/>
    <property type="project" value="TreeGrafter"/>
</dbReference>
<evidence type="ECO:0000256" key="2">
    <source>
        <dbReference type="ARBA" id="ARBA00006993"/>
    </source>
</evidence>
<dbReference type="PANTHER" id="PTHR12902:SF9">
    <property type="entry name" value="WISKOTT-ALDRICH SYNDROME PROTEIN FAMILY MEMBER"/>
    <property type="match status" value="1"/>
</dbReference>
<dbReference type="Gene3D" id="1.20.5.340">
    <property type="match status" value="1"/>
</dbReference>
<dbReference type="InterPro" id="IPR003124">
    <property type="entry name" value="WH2_dom"/>
</dbReference>
<organism evidence="10 11">
    <name type="scientific">Cyprinus carpio</name>
    <name type="common">Common carp</name>
    <dbReference type="NCBI Taxonomy" id="7962"/>
    <lineage>
        <taxon>Eukaryota</taxon>
        <taxon>Metazoa</taxon>
        <taxon>Chordata</taxon>
        <taxon>Craniata</taxon>
        <taxon>Vertebrata</taxon>
        <taxon>Euteleostomi</taxon>
        <taxon>Actinopterygii</taxon>
        <taxon>Neopterygii</taxon>
        <taxon>Teleostei</taxon>
        <taxon>Ostariophysi</taxon>
        <taxon>Cypriniformes</taxon>
        <taxon>Cyprinidae</taxon>
        <taxon>Cyprininae</taxon>
        <taxon>Cyprinus</taxon>
    </lineage>
</organism>
<evidence type="ECO:0000313" key="10">
    <source>
        <dbReference type="Ensembl" id="ENSCCRP00020070780.1"/>
    </source>
</evidence>
<dbReference type="AlphaFoldDB" id="A0A8C2HW57"/>
<reference evidence="10" key="1">
    <citation type="submission" date="2025-08" db="UniProtKB">
        <authorList>
            <consortium name="Ensembl"/>
        </authorList>
    </citation>
    <scope>IDENTIFICATION</scope>
</reference>
<dbReference type="GO" id="GO:0030036">
    <property type="term" value="P:actin cytoskeleton organization"/>
    <property type="evidence" value="ECO:0007669"/>
    <property type="project" value="UniProtKB-UniRule"/>
</dbReference>
<evidence type="ECO:0000256" key="3">
    <source>
        <dbReference type="ARBA" id="ARBA00022490"/>
    </source>
</evidence>
<feature type="compositionally biased region" description="Basic and acidic residues" evidence="8">
    <location>
        <begin position="140"/>
        <end position="150"/>
    </location>
</feature>
<dbReference type="Gene3D" id="6.10.280.150">
    <property type="match status" value="2"/>
</dbReference>
<dbReference type="Ensembl" id="ENSCCRT00020077761.1">
    <property type="protein sequence ID" value="ENSCCRP00020070780.1"/>
    <property type="gene ID" value="ENSCCRG00020033087.1"/>
</dbReference>
<comment type="similarity">
    <text evidence="2 7">Belongs to the SCAR/WAVE family.</text>
</comment>
<dbReference type="GO" id="GO:0003779">
    <property type="term" value="F:actin binding"/>
    <property type="evidence" value="ECO:0007669"/>
    <property type="project" value="UniProtKB-UniRule"/>
</dbReference>
<evidence type="ECO:0000256" key="1">
    <source>
        <dbReference type="ARBA" id="ARBA00004245"/>
    </source>
</evidence>
<name>A0A8C2HW57_CYPCA</name>
<dbReference type="FunFam" id="1.20.5.340:FF:000012">
    <property type="entry name" value="Wiskott-Aldrich syndrome protein family member 1"/>
    <property type="match status" value="1"/>
</dbReference>
<keyword evidence="5 7" id="KW-0009">Actin-binding</keyword>
<comment type="function">
    <text evidence="7">Downstream effector molecule involved in the transmission of signals from tyrosine kinase receptors and small GTPases to the actin cytoskeleton. Promotes formation of actin filaments. Part of the WAVE complex that regulates lamellipodia formation. The WAVE complex regulates actin filament reorganization via its interaction with the Arp2/3 complex.</text>
</comment>
<protein>
    <recommendedName>
        <fullName evidence="7">Wiskott-Aldrich syndrome protein family member</fullName>
        <shortName evidence="7">WASP family protein member</shortName>
    </recommendedName>
</protein>
<dbReference type="SMART" id="SM00246">
    <property type="entry name" value="WH2"/>
    <property type="match status" value="1"/>
</dbReference>
<dbReference type="PANTHER" id="PTHR12902">
    <property type="entry name" value="WASP-1"/>
    <property type="match status" value="1"/>
</dbReference>
<dbReference type="Pfam" id="PF02205">
    <property type="entry name" value="WH2"/>
    <property type="match status" value="1"/>
</dbReference>
<feature type="compositionally biased region" description="Low complexity" evidence="8">
    <location>
        <begin position="232"/>
        <end position="246"/>
    </location>
</feature>
<feature type="compositionally biased region" description="Low complexity" evidence="8">
    <location>
        <begin position="187"/>
        <end position="197"/>
    </location>
</feature>
<keyword evidence="3 7" id="KW-0963">Cytoplasm</keyword>
<evidence type="ECO:0000256" key="4">
    <source>
        <dbReference type="ARBA" id="ARBA00022553"/>
    </source>
</evidence>
<dbReference type="Proteomes" id="UP000694701">
    <property type="component" value="Unplaced"/>
</dbReference>